<keyword evidence="13" id="KW-1185">Reference proteome</keyword>
<dbReference type="InterPro" id="IPR006918">
    <property type="entry name" value="COBRA_pln"/>
</dbReference>
<comment type="caution">
    <text evidence="12">The sequence shown here is derived from an EMBL/GenBank/DDBJ whole genome shotgun (WGS) entry which is preliminary data.</text>
</comment>
<evidence type="ECO:0000256" key="1">
    <source>
        <dbReference type="ARBA" id="ARBA00000370"/>
    </source>
</evidence>
<comment type="catalytic activity">
    <reaction evidence="1">
        <text>(2R)-2-phosphoglycerate = (2R)-3-phosphoglycerate</text>
        <dbReference type="Rhea" id="RHEA:15901"/>
        <dbReference type="ChEBI" id="CHEBI:58272"/>
        <dbReference type="ChEBI" id="CHEBI:58289"/>
        <dbReference type="EC" id="5.4.2.12"/>
    </reaction>
</comment>
<gene>
    <name evidence="12" type="ORF">HID58_080908</name>
</gene>
<keyword evidence="5 8" id="KW-0732">Signal</keyword>
<keyword evidence="6" id="KW-0325">Glycoprotein</keyword>
<evidence type="ECO:0000313" key="13">
    <source>
        <dbReference type="Proteomes" id="UP000824890"/>
    </source>
</evidence>
<evidence type="ECO:0000256" key="5">
    <source>
        <dbReference type="ARBA" id="ARBA00022729"/>
    </source>
</evidence>
<feature type="chain" id="PRO_5045670974" description="Phosphoglycerate mutase (2,3-diphosphoglycerate-independent)" evidence="8">
    <location>
        <begin position="22"/>
        <end position="809"/>
    </location>
</feature>
<evidence type="ECO:0000313" key="12">
    <source>
        <dbReference type="EMBL" id="KAH0863697.1"/>
    </source>
</evidence>
<feature type="domain" description="Metalloenzyme" evidence="9">
    <location>
        <begin position="458"/>
        <end position="794"/>
    </location>
</feature>
<evidence type="ECO:0000259" key="11">
    <source>
        <dbReference type="Pfam" id="PF25079"/>
    </source>
</evidence>
<protein>
    <recommendedName>
        <fullName evidence="14">Phosphoglycerate mutase (2,3-diphosphoglycerate-independent)</fullName>
    </recommendedName>
</protein>
<reference evidence="12 13" key="1">
    <citation type="submission" date="2021-05" db="EMBL/GenBank/DDBJ databases">
        <title>Genome Assembly of Synthetic Allotetraploid Brassica napus Reveals Homoeologous Exchanges between Subgenomes.</title>
        <authorList>
            <person name="Davis J.T."/>
        </authorList>
    </citation>
    <scope>NUCLEOTIDE SEQUENCE [LARGE SCALE GENOMIC DNA]</scope>
    <source>
        <strain evidence="13">cv. Da-Ae</strain>
        <tissue evidence="12">Seedling</tissue>
    </source>
</reference>
<feature type="domain" description="COBRA C-terminal" evidence="11">
    <location>
        <begin position="239"/>
        <end position="428"/>
    </location>
</feature>
<dbReference type="Proteomes" id="UP000824890">
    <property type="component" value="Unassembled WGS sequence"/>
</dbReference>
<accession>A0ABQ7Y7W1</accession>
<evidence type="ECO:0008006" key="14">
    <source>
        <dbReference type="Google" id="ProtNLM"/>
    </source>
</evidence>
<name>A0ABQ7Y7W1_BRANA</name>
<comment type="similarity">
    <text evidence="3">Belongs to the COBRA family.</text>
</comment>
<dbReference type="InterPro" id="IPR036646">
    <property type="entry name" value="PGAM_B_sf"/>
</dbReference>
<evidence type="ECO:0000256" key="4">
    <source>
        <dbReference type="ARBA" id="ARBA00022622"/>
    </source>
</evidence>
<keyword evidence="7" id="KW-0449">Lipoprotein</keyword>
<dbReference type="Gene3D" id="3.40.720.10">
    <property type="entry name" value="Alkaline Phosphatase, subunit A"/>
    <property type="match status" value="2"/>
</dbReference>
<dbReference type="SUPFAM" id="SSF53649">
    <property type="entry name" value="Alkaline phosphatase-like"/>
    <property type="match status" value="1"/>
</dbReference>
<dbReference type="PANTHER" id="PTHR31673:SF47">
    <property type="entry name" value="COBRA-LIKE PROTEIN"/>
    <property type="match status" value="1"/>
</dbReference>
<proteinExistence type="inferred from homology"/>
<evidence type="ECO:0000259" key="10">
    <source>
        <dbReference type="Pfam" id="PF06415"/>
    </source>
</evidence>
<organism evidence="12 13">
    <name type="scientific">Brassica napus</name>
    <name type="common">Rape</name>
    <dbReference type="NCBI Taxonomy" id="3708"/>
    <lineage>
        <taxon>Eukaryota</taxon>
        <taxon>Viridiplantae</taxon>
        <taxon>Streptophyta</taxon>
        <taxon>Embryophyta</taxon>
        <taxon>Tracheophyta</taxon>
        <taxon>Spermatophyta</taxon>
        <taxon>Magnoliopsida</taxon>
        <taxon>eudicotyledons</taxon>
        <taxon>Gunneridae</taxon>
        <taxon>Pentapetalae</taxon>
        <taxon>rosids</taxon>
        <taxon>malvids</taxon>
        <taxon>Brassicales</taxon>
        <taxon>Brassicaceae</taxon>
        <taxon>Brassiceae</taxon>
        <taxon>Brassica</taxon>
    </lineage>
</organism>
<dbReference type="Pfam" id="PF25079">
    <property type="entry name" value="COB_C"/>
    <property type="match status" value="1"/>
</dbReference>
<dbReference type="SUPFAM" id="SSF64158">
    <property type="entry name" value="2,3-Bisphosphoglycerate-independent phosphoglycerate mutase, substrate-binding domain"/>
    <property type="match status" value="1"/>
</dbReference>
<dbReference type="EMBL" id="JAGKQM010000018">
    <property type="protein sequence ID" value="KAH0863697.1"/>
    <property type="molecule type" value="Genomic_DNA"/>
</dbReference>
<dbReference type="InterPro" id="IPR006124">
    <property type="entry name" value="Metalloenzyme"/>
</dbReference>
<dbReference type="PANTHER" id="PTHR31673">
    <property type="entry name" value="PROTEIN COBRA"/>
    <property type="match status" value="1"/>
</dbReference>
<feature type="domain" description="BPG-independent PGAM N-terminal" evidence="10">
    <location>
        <begin position="542"/>
        <end position="611"/>
    </location>
</feature>
<evidence type="ECO:0000256" key="3">
    <source>
        <dbReference type="ARBA" id="ARBA00005507"/>
    </source>
</evidence>
<dbReference type="Pfam" id="PF06415">
    <property type="entry name" value="iPGM_N"/>
    <property type="match status" value="1"/>
</dbReference>
<sequence>MLKLLFAITTILFTISPSTHGFDPLDPCGEMIIKWDLLHSSPGHHTCPNLQLEIEEVNSNVCFSILSQVLVKIENKQEYRHVEKPGWKLSWHWVNKTVIWDMRGAETTEQGNCSAFASSETLPHCCLRRPTIVDLLPGAPFNMQVSNCCRGGVLTSMSQDRINHVSAFHMTIGNFPDDPGEFTMPCDFDIGVPGYTCSNATSVDPSKYSTDKGRRKTQALATWEAECVYSQTKSSQSPKCCVSLSAFYYQNIVPCPTCSCGCSSSNCVKPGVVPSLLEQKHDPHVEVSPVVQCTNHMCPIHIHWHVKVNYKKYWRVKITATNLNTMRNYSDWNLVVLHPNLNNVTQVFSFNYKPMTPLHKSINDTGMFWGLKFYNDVLLQAGELGNVQTEILLGKDIGNFTFKNGWAFPRRILFNGDECVMPSPDDYPRLPNSASSSSAMATNSAWKLDDHPKLPKGKTIALIVLDGWGESAPDEYNCIHTAPTPTMDSLKNGRPDTWTLIKAHGTAVGLPSEDDMGNSEVGHNALGAGRIFAQGAKLCDIALASGKIFDGEGFKYVSESFEKNTLHFVGLLSDGGVHSRLDQLQLLIKGSAERGAKRIRVHILTDGRDTVKFGHVTFFWNGNRSGYFNEKLEQYVEIPSDSGISFNVKPKMKALEIAEKARDAILSGKFDQVRVNLPNSDMVGHTGDIDATVVACEAADVAVKMILDAIEQVKGIYVVTADHGNAEDMVKRDKAGKPALDKEGKLQILTSHTLKPVPIAIGGPGLSEGVRFRKDLEIPGLANVAATVMNLHGFVAPADYEPTLIEVVE</sequence>
<dbReference type="Pfam" id="PF04833">
    <property type="entry name" value="COBRA"/>
    <property type="match status" value="1"/>
</dbReference>
<evidence type="ECO:0000256" key="8">
    <source>
        <dbReference type="SAM" id="SignalP"/>
    </source>
</evidence>
<dbReference type="Pfam" id="PF01676">
    <property type="entry name" value="Metalloenzyme"/>
    <property type="match status" value="1"/>
</dbReference>
<evidence type="ECO:0000259" key="9">
    <source>
        <dbReference type="Pfam" id="PF01676"/>
    </source>
</evidence>
<evidence type="ECO:0000256" key="7">
    <source>
        <dbReference type="ARBA" id="ARBA00023288"/>
    </source>
</evidence>
<evidence type="ECO:0000256" key="2">
    <source>
        <dbReference type="ARBA" id="ARBA00004609"/>
    </source>
</evidence>
<keyword evidence="4" id="KW-0336">GPI-anchor</keyword>
<keyword evidence="4" id="KW-0472">Membrane</keyword>
<comment type="subcellular location">
    <subcellularLocation>
        <location evidence="2">Cell membrane</location>
        <topology evidence="2">Lipid-anchor</topology>
        <topology evidence="2">GPI-anchor</topology>
    </subcellularLocation>
</comment>
<dbReference type="InterPro" id="IPR056900">
    <property type="entry name" value="COB_C"/>
</dbReference>
<dbReference type="InterPro" id="IPR011258">
    <property type="entry name" value="BPG-indep_PGM_N"/>
</dbReference>
<feature type="signal peptide" evidence="8">
    <location>
        <begin position="1"/>
        <end position="21"/>
    </location>
</feature>
<evidence type="ECO:0000256" key="6">
    <source>
        <dbReference type="ARBA" id="ARBA00023180"/>
    </source>
</evidence>
<dbReference type="InterPro" id="IPR017850">
    <property type="entry name" value="Alkaline_phosphatase_core_sf"/>
</dbReference>